<dbReference type="EMBL" id="JH432010">
    <property type="status" value="NOT_ANNOTATED_CDS"/>
    <property type="molecule type" value="Genomic_DNA"/>
</dbReference>
<protein>
    <recommendedName>
        <fullName evidence="4">Ceramide phosphoethanolamine synthase</fullName>
    </recommendedName>
</protein>
<dbReference type="Proteomes" id="UP000014500">
    <property type="component" value="Unassembled WGS sequence"/>
</dbReference>
<dbReference type="InterPro" id="IPR043130">
    <property type="entry name" value="CDP-OH_PTrfase_TM_dom"/>
</dbReference>
<feature type="transmembrane region" description="Helical" evidence="1">
    <location>
        <begin position="220"/>
        <end position="238"/>
    </location>
</feature>
<evidence type="ECO:0000256" key="1">
    <source>
        <dbReference type="SAM" id="Phobius"/>
    </source>
</evidence>
<organism evidence="2 3">
    <name type="scientific">Strigamia maritima</name>
    <name type="common">European centipede</name>
    <name type="synonym">Geophilus maritimus</name>
    <dbReference type="NCBI Taxonomy" id="126957"/>
    <lineage>
        <taxon>Eukaryota</taxon>
        <taxon>Metazoa</taxon>
        <taxon>Ecdysozoa</taxon>
        <taxon>Arthropoda</taxon>
        <taxon>Myriapoda</taxon>
        <taxon>Chilopoda</taxon>
        <taxon>Pleurostigmophora</taxon>
        <taxon>Geophilomorpha</taxon>
        <taxon>Linotaeniidae</taxon>
        <taxon>Strigamia</taxon>
    </lineage>
</organism>
<dbReference type="STRING" id="126957.T1JBG1"/>
<feature type="transmembrane region" description="Helical" evidence="1">
    <location>
        <begin position="94"/>
        <end position="118"/>
    </location>
</feature>
<feature type="transmembrane region" description="Helical" evidence="1">
    <location>
        <begin position="169"/>
        <end position="187"/>
    </location>
</feature>
<feature type="transmembrane region" description="Helical" evidence="1">
    <location>
        <begin position="12"/>
        <end position="32"/>
    </location>
</feature>
<dbReference type="GO" id="GO:0016780">
    <property type="term" value="F:phosphotransferase activity, for other substituted phosphate groups"/>
    <property type="evidence" value="ECO:0007669"/>
    <property type="project" value="InterPro"/>
</dbReference>
<dbReference type="InterPro" id="IPR000462">
    <property type="entry name" value="CDP-OH_P_trans"/>
</dbReference>
<feature type="transmembrane region" description="Helical" evidence="1">
    <location>
        <begin position="306"/>
        <end position="327"/>
    </location>
</feature>
<proteinExistence type="predicted"/>
<keyword evidence="1" id="KW-0812">Transmembrane</keyword>
<dbReference type="HOGENOM" id="CLU_060194_0_0_1"/>
<evidence type="ECO:0000313" key="2">
    <source>
        <dbReference type="EnsemblMetazoa" id="SMAR011106-PA"/>
    </source>
</evidence>
<evidence type="ECO:0000313" key="3">
    <source>
        <dbReference type="Proteomes" id="UP000014500"/>
    </source>
</evidence>
<evidence type="ECO:0008006" key="4">
    <source>
        <dbReference type="Google" id="ProtNLM"/>
    </source>
</evidence>
<reference evidence="3" key="1">
    <citation type="submission" date="2011-05" db="EMBL/GenBank/DDBJ databases">
        <authorList>
            <person name="Richards S.R."/>
            <person name="Qu J."/>
            <person name="Jiang H."/>
            <person name="Jhangiani S.N."/>
            <person name="Agravi P."/>
            <person name="Goodspeed R."/>
            <person name="Gross S."/>
            <person name="Mandapat C."/>
            <person name="Jackson L."/>
            <person name="Mathew T."/>
            <person name="Pu L."/>
            <person name="Thornton R."/>
            <person name="Saada N."/>
            <person name="Wilczek-Boney K.B."/>
            <person name="Lee S."/>
            <person name="Kovar C."/>
            <person name="Wu Y."/>
            <person name="Scherer S.E."/>
            <person name="Worley K.C."/>
            <person name="Muzny D.M."/>
            <person name="Gibbs R."/>
        </authorList>
    </citation>
    <scope>NUCLEOTIDE SEQUENCE</scope>
    <source>
        <strain evidence="3">Brora</strain>
    </source>
</reference>
<dbReference type="eggNOG" id="ENOG502S0MB">
    <property type="taxonomic scope" value="Eukaryota"/>
</dbReference>
<feature type="transmembrane region" description="Helical" evidence="1">
    <location>
        <begin position="276"/>
        <end position="294"/>
    </location>
</feature>
<keyword evidence="3" id="KW-1185">Reference proteome</keyword>
<dbReference type="AlphaFoldDB" id="T1JBG1"/>
<keyword evidence="1" id="KW-1133">Transmembrane helix</keyword>
<dbReference type="GO" id="GO:0016020">
    <property type="term" value="C:membrane"/>
    <property type="evidence" value="ECO:0007669"/>
    <property type="project" value="InterPro"/>
</dbReference>
<dbReference type="Pfam" id="PF01066">
    <property type="entry name" value="CDP-OH_P_transf"/>
    <property type="match status" value="1"/>
</dbReference>
<dbReference type="EnsemblMetazoa" id="SMAR011106-RA">
    <property type="protein sequence ID" value="SMAR011106-PA"/>
    <property type="gene ID" value="SMAR011106"/>
</dbReference>
<keyword evidence="1" id="KW-0472">Membrane</keyword>
<sequence>MSTLMEHKGALLGVFFILLYFMWMDVALYYHIQGREPPQPSSEKPVYHSRSGLQGLFSPFNGLSIKMMMIDPANHYIHTPAATIFNEVTHFSSVFSFITPNMISVSHVFVAIIAVKFIASDTLLMRQVGVLLFEFRSFLDCLDGVLARVRNKQESNISEFGSMGYVVDGVADTLGSAALIIGCFLYLRRNQPSRRSMGKLSLASVESAIVGSSASSQRRILTVLGCFSLQLFISAFFWDRYISGYHQLLENPQASEQQMVELICLRILQNEVLKSALMWIIMWFWRIANAHALLEMVLFSIFINKLWEFLAFIQFIGFICLFVLISLTEVHFHDVTNYIGKLALTSKLLSAQPT</sequence>
<dbReference type="Gene3D" id="1.20.120.1760">
    <property type="match status" value="1"/>
</dbReference>
<name>T1JBG1_STRMM</name>
<dbReference type="OMA" id="QYQCQNY"/>
<accession>T1JBG1</accession>
<dbReference type="PhylomeDB" id="T1JBG1"/>
<dbReference type="GO" id="GO:0008654">
    <property type="term" value="P:phospholipid biosynthetic process"/>
    <property type="evidence" value="ECO:0007669"/>
    <property type="project" value="InterPro"/>
</dbReference>
<reference evidence="2" key="2">
    <citation type="submission" date="2015-02" db="UniProtKB">
        <authorList>
            <consortium name="EnsemblMetazoa"/>
        </authorList>
    </citation>
    <scope>IDENTIFICATION</scope>
</reference>